<organism evidence="1 2">
    <name type="scientific">Violaceomyces palustris</name>
    <dbReference type="NCBI Taxonomy" id="1673888"/>
    <lineage>
        <taxon>Eukaryota</taxon>
        <taxon>Fungi</taxon>
        <taxon>Dikarya</taxon>
        <taxon>Basidiomycota</taxon>
        <taxon>Ustilaginomycotina</taxon>
        <taxon>Ustilaginomycetes</taxon>
        <taxon>Violaceomycetales</taxon>
        <taxon>Violaceomycetaceae</taxon>
        <taxon>Violaceomyces</taxon>
    </lineage>
</organism>
<feature type="non-terminal residue" evidence="1">
    <location>
        <position position="1"/>
    </location>
</feature>
<sequence>FWVSDGLNINTFTIAATAIQTGLSWWAAWLAIIIGYVFVSFLVTATARMGAIYHCSFPVLARASFGVYGALWSVLNRAIMACIWYGVQAYFGGDCVTIVLRALAPSYNDIPNGLPASAGTTTRDFLSFFLFSLISLPLVYLKPEKVRIFFNVKSVVVPIAAIAFFAWSIADAKGLGPIVRQKATISGSVWGWAFVSSIMSCISNMATLVLNIPDMSRLAKSSKNTTWPQIISIPATFGITSFLGIIISSSSTVIYGEQIWNPLDLLKRRLDLAPNDPGTRAGVFFIAAAFILGQIGTNIAANSLSAGHDLSALLPRYITIRRGGFICAAVGFAMCPWHITADSSSFATYLSAYSLFLSSISGTMLCDYYVVRRGLLDVPSLFSSASPSNNDSSAKQEPCEYRYTGGFNLRAFAAYLAGIAISVTGFAGVLGANVSLAAERIYILAYPIGFLVSALVYLGLCSVWPVQGGVDIREKGFLEPSSWEAEEWDGIARDVETAQTSSTSSVEKGNPSATSPDAKPSSRAVQEIHETDYHYSR</sequence>
<evidence type="ECO:0000313" key="2">
    <source>
        <dbReference type="Proteomes" id="UP000245626"/>
    </source>
</evidence>
<keyword evidence="2" id="KW-1185">Reference proteome</keyword>
<proteinExistence type="predicted"/>
<dbReference type="EMBL" id="KZ820962">
    <property type="protein sequence ID" value="PWN46507.1"/>
    <property type="molecule type" value="Genomic_DNA"/>
</dbReference>
<name>A0ACD0NL10_9BASI</name>
<dbReference type="Proteomes" id="UP000245626">
    <property type="component" value="Unassembled WGS sequence"/>
</dbReference>
<reference evidence="1 2" key="1">
    <citation type="journal article" date="2018" name="Mol. Biol. Evol.">
        <title>Broad Genomic Sampling Reveals a Smut Pathogenic Ancestry of the Fungal Clade Ustilaginomycotina.</title>
        <authorList>
            <person name="Kijpornyongpan T."/>
            <person name="Mondo S.J."/>
            <person name="Barry K."/>
            <person name="Sandor L."/>
            <person name="Lee J."/>
            <person name="Lipzen A."/>
            <person name="Pangilinan J."/>
            <person name="LaButti K."/>
            <person name="Hainaut M."/>
            <person name="Henrissat B."/>
            <person name="Grigoriev I.V."/>
            <person name="Spatafora J.W."/>
            <person name="Aime M.C."/>
        </authorList>
    </citation>
    <scope>NUCLEOTIDE SEQUENCE [LARGE SCALE GENOMIC DNA]</scope>
    <source>
        <strain evidence="1 2">SA 807</strain>
    </source>
</reference>
<protein>
    <submittedName>
        <fullName evidence="1">Uncharacterized protein</fullName>
    </submittedName>
</protein>
<evidence type="ECO:0000313" key="1">
    <source>
        <dbReference type="EMBL" id="PWN46507.1"/>
    </source>
</evidence>
<accession>A0ACD0NL10</accession>
<gene>
    <name evidence="1" type="ORF">IE53DRAFT_391311</name>
</gene>